<sequence>MVNFMSFPFGKPKPKTDDSTSSMNSKENVTVLSDKSFDKLTNILENPPAPTQAMKDLMSMPRLTLGIPYRKVSQEDLEDLLE</sequence>
<protein>
    <submittedName>
        <fullName evidence="2">DUF1778 domain-containing protein</fullName>
    </submittedName>
</protein>
<feature type="region of interest" description="Disordered" evidence="1">
    <location>
        <begin position="1"/>
        <end position="27"/>
    </location>
</feature>
<dbReference type="Proteomes" id="UP000323225">
    <property type="component" value="Unassembled WGS sequence"/>
</dbReference>
<comment type="caution">
    <text evidence="2">The sequence shown here is derived from an EMBL/GenBank/DDBJ whole genome shotgun (WGS) entry which is preliminary data.</text>
</comment>
<accession>A0A5Q6PFM7</accession>
<organism evidence="2 3">
    <name type="scientific">Vibrio cholerae</name>
    <dbReference type="NCBI Taxonomy" id="666"/>
    <lineage>
        <taxon>Bacteria</taxon>
        <taxon>Pseudomonadati</taxon>
        <taxon>Pseudomonadota</taxon>
        <taxon>Gammaproteobacteria</taxon>
        <taxon>Vibrionales</taxon>
        <taxon>Vibrionaceae</taxon>
        <taxon>Vibrio</taxon>
    </lineage>
</organism>
<evidence type="ECO:0000313" key="2">
    <source>
        <dbReference type="EMBL" id="KAA1253429.1"/>
    </source>
</evidence>
<evidence type="ECO:0000313" key="3">
    <source>
        <dbReference type="Proteomes" id="UP000323225"/>
    </source>
</evidence>
<reference evidence="2 3" key="1">
    <citation type="submission" date="2019-09" db="EMBL/GenBank/DDBJ databases">
        <authorList>
            <person name="Kritzky A."/>
            <person name="Schelkanova E.Y."/>
            <person name="Alkhova Z.V."/>
            <person name="Smirnova N.I."/>
        </authorList>
    </citation>
    <scope>NUCLEOTIDE SEQUENCE [LARGE SCALE GENOMIC DNA]</scope>
    <source>
        <strain evidence="2 3">M1526</strain>
    </source>
</reference>
<name>A0A5Q6PFM7_VIBCL</name>
<dbReference type="EMBL" id="VUAA01000022">
    <property type="protein sequence ID" value="KAA1253429.1"/>
    <property type="molecule type" value="Genomic_DNA"/>
</dbReference>
<evidence type="ECO:0000256" key="1">
    <source>
        <dbReference type="SAM" id="MobiDB-lite"/>
    </source>
</evidence>
<dbReference type="AlphaFoldDB" id="A0A5Q6PFM7"/>
<proteinExistence type="predicted"/>
<gene>
    <name evidence="2" type="ORF">F0M16_18010</name>
</gene>